<keyword evidence="1" id="KW-0732">Signal</keyword>
<evidence type="ECO:0000313" key="3">
    <source>
        <dbReference type="Proteomes" id="UP001501476"/>
    </source>
</evidence>
<feature type="chain" id="PRO_5047473681" description="DUF1311 domain-containing protein" evidence="1">
    <location>
        <begin position="24"/>
        <end position="130"/>
    </location>
</feature>
<dbReference type="RefSeq" id="WP_286304856.1">
    <property type="nucleotide sequence ID" value="NZ_AP027741.1"/>
</dbReference>
<comment type="caution">
    <text evidence="2">The sequence shown here is derived from an EMBL/GenBank/DDBJ whole genome shotgun (WGS) entry which is preliminary data.</text>
</comment>
<organism evidence="2 3">
    <name type="scientific">Methylophaga marina</name>
    <dbReference type="NCBI Taxonomy" id="45495"/>
    <lineage>
        <taxon>Bacteria</taxon>
        <taxon>Pseudomonadati</taxon>
        <taxon>Pseudomonadota</taxon>
        <taxon>Gammaproteobacteria</taxon>
        <taxon>Thiotrichales</taxon>
        <taxon>Piscirickettsiaceae</taxon>
        <taxon>Methylophaga</taxon>
    </lineage>
</organism>
<evidence type="ECO:0000256" key="1">
    <source>
        <dbReference type="SAM" id="SignalP"/>
    </source>
</evidence>
<dbReference type="EMBL" id="BAAADG010000003">
    <property type="protein sequence ID" value="GAA0218505.1"/>
    <property type="molecule type" value="Genomic_DNA"/>
</dbReference>
<name>A0ABN0TCV7_9GAMM</name>
<keyword evidence="3" id="KW-1185">Reference proteome</keyword>
<sequence length="130" mass="14761">MKYTPFIAPILVTAVIALNQTFACDSQSSCKSNAKTSSPAQRLAESCYRQWLTLDWTLANAEMLARDNLAFNEGVRNICQARAELFFEGYEIKPFIADDSQQEVFPLVFRPNVDTIKSQIRLNLPKLRLI</sequence>
<reference evidence="2 3" key="1">
    <citation type="journal article" date="2019" name="Int. J. Syst. Evol. Microbiol.">
        <title>The Global Catalogue of Microorganisms (GCM) 10K type strain sequencing project: providing services to taxonomists for standard genome sequencing and annotation.</title>
        <authorList>
            <consortium name="The Broad Institute Genomics Platform"/>
            <consortium name="The Broad Institute Genome Sequencing Center for Infectious Disease"/>
            <person name="Wu L."/>
            <person name="Ma J."/>
        </authorList>
    </citation>
    <scope>NUCLEOTIDE SEQUENCE [LARGE SCALE GENOMIC DNA]</scope>
    <source>
        <strain evidence="2 3">JCM 6886</strain>
    </source>
</reference>
<evidence type="ECO:0000313" key="2">
    <source>
        <dbReference type="EMBL" id="GAA0218505.1"/>
    </source>
</evidence>
<feature type="signal peptide" evidence="1">
    <location>
        <begin position="1"/>
        <end position="23"/>
    </location>
</feature>
<evidence type="ECO:0008006" key="4">
    <source>
        <dbReference type="Google" id="ProtNLM"/>
    </source>
</evidence>
<accession>A0ABN0TCV7</accession>
<dbReference type="Proteomes" id="UP001501476">
    <property type="component" value="Unassembled WGS sequence"/>
</dbReference>
<proteinExistence type="predicted"/>
<gene>
    <name evidence="2" type="ORF">GCM10008964_07600</name>
</gene>
<protein>
    <recommendedName>
        <fullName evidence="4">DUF1311 domain-containing protein</fullName>
    </recommendedName>
</protein>